<accession>A0A1Y2I653</accession>
<keyword evidence="2" id="KW-1185">Reference proteome</keyword>
<protein>
    <submittedName>
        <fullName evidence="1">Uncharacterized protein</fullName>
    </submittedName>
</protein>
<sequence length="91" mass="9909">MVDVRVSELADHLKQGDIPHPSELVATVFAQLCKTCTKSPTSRWARKYVAGARATGRRNVTYAQVKLWDLGYCIVPAVPDIGTGGARPRVS</sequence>
<dbReference type="EMBL" id="KZ084172">
    <property type="protein sequence ID" value="OSC96639.1"/>
    <property type="molecule type" value="Genomic_DNA"/>
</dbReference>
<dbReference type="AlphaFoldDB" id="A0A1Y2I653"/>
<proteinExistence type="predicted"/>
<dbReference type="Proteomes" id="UP000193067">
    <property type="component" value="Unassembled WGS sequence"/>
</dbReference>
<evidence type="ECO:0000313" key="1">
    <source>
        <dbReference type="EMBL" id="OSC96639.1"/>
    </source>
</evidence>
<name>A0A1Y2I653_TRAC3</name>
<reference evidence="1 2" key="1">
    <citation type="journal article" date="2015" name="Biotechnol. Biofuels">
        <title>Enhanced degradation of softwood versus hardwood by the white-rot fungus Pycnoporus coccineus.</title>
        <authorList>
            <person name="Couturier M."/>
            <person name="Navarro D."/>
            <person name="Chevret D."/>
            <person name="Henrissat B."/>
            <person name="Piumi F."/>
            <person name="Ruiz-Duenas F.J."/>
            <person name="Martinez A.T."/>
            <person name="Grigoriev I.V."/>
            <person name="Riley R."/>
            <person name="Lipzen A."/>
            <person name="Berrin J.G."/>
            <person name="Master E.R."/>
            <person name="Rosso M.N."/>
        </authorList>
    </citation>
    <scope>NUCLEOTIDE SEQUENCE [LARGE SCALE GENOMIC DNA]</scope>
    <source>
        <strain evidence="1 2">BRFM310</strain>
    </source>
</reference>
<evidence type="ECO:0000313" key="2">
    <source>
        <dbReference type="Proteomes" id="UP000193067"/>
    </source>
</evidence>
<organism evidence="1 2">
    <name type="scientific">Trametes coccinea (strain BRFM310)</name>
    <name type="common">Pycnoporus coccineus</name>
    <dbReference type="NCBI Taxonomy" id="1353009"/>
    <lineage>
        <taxon>Eukaryota</taxon>
        <taxon>Fungi</taxon>
        <taxon>Dikarya</taxon>
        <taxon>Basidiomycota</taxon>
        <taxon>Agaricomycotina</taxon>
        <taxon>Agaricomycetes</taxon>
        <taxon>Polyporales</taxon>
        <taxon>Polyporaceae</taxon>
        <taxon>Trametes</taxon>
    </lineage>
</organism>
<gene>
    <name evidence="1" type="ORF">PYCCODRAFT_1261572</name>
</gene>